<evidence type="ECO:0000256" key="1">
    <source>
        <dbReference type="SAM" id="MobiDB-lite"/>
    </source>
</evidence>
<comment type="caution">
    <text evidence="2">The sequence shown here is derived from an EMBL/GenBank/DDBJ whole genome shotgun (WGS) entry which is preliminary data.</text>
</comment>
<name>A0A6A3G256_9STRA</name>
<dbReference type="Proteomes" id="UP000435112">
    <property type="component" value="Unassembled WGS sequence"/>
</dbReference>
<feature type="compositionally biased region" description="Low complexity" evidence="1">
    <location>
        <begin position="141"/>
        <end position="150"/>
    </location>
</feature>
<feature type="compositionally biased region" description="Low complexity" evidence="1">
    <location>
        <begin position="95"/>
        <end position="118"/>
    </location>
</feature>
<protein>
    <submittedName>
        <fullName evidence="2">Uncharacterized protein</fullName>
    </submittedName>
</protein>
<feature type="compositionally biased region" description="Polar residues" evidence="1">
    <location>
        <begin position="79"/>
        <end position="92"/>
    </location>
</feature>
<evidence type="ECO:0000313" key="3">
    <source>
        <dbReference type="Proteomes" id="UP000435112"/>
    </source>
</evidence>
<proteinExistence type="predicted"/>
<gene>
    <name evidence="2" type="ORF">PR002_g32667</name>
</gene>
<evidence type="ECO:0000313" key="2">
    <source>
        <dbReference type="EMBL" id="KAE8952475.1"/>
    </source>
</evidence>
<feature type="compositionally biased region" description="Basic and acidic residues" evidence="1">
    <location>
        <begin position="41"/>
        <end position="52"/>
    </location>
</feature>
<feature type="compositionally biased region" description="Basic and acidic residues" evidence="1">
    <location>
        <begin position="119"/>
        <end position="130"/>
    </location>
</feature>
<organism evidence="2 3">
    <name type="scientific">Phytophthora rubi</name>
    <dbReference type="NCBI Taxonomy" id="129364"/>
    <lineage>
        <taxon>Eukaryota</taxon>
        <taxon>Sar</taxon>
        <taxon>Stramenopiles</taxon>
        <taxon>Oomycota</taxon>
        <taxon>Peronosporomycetes</taxon>
        <taxon>Peronosporales</taxon>
        <taxon>Peronosporaceae</taxon>
        <taxon>Phytophthora</taxon>
    </lineage>
</organism>
<reference evidence="2 3" key="1">
    <citation type="submission" date="2018-09" db="EMBL/GenBank/DDBJ databases">
        <title>Genomic investigation of the strawberry pathogen Phytophthora fragariae indicates pathogenicity is determined by transcriptional variation in three key races.</title>
        <authorList>
            <person name="Adams T.M."/>
            <person name="Armitage A.D."/>
            <person name="Sobczyk M.K."/>
            <person name="Bates H.J."/>
            <person name="Dunwell J.M."/>
            <person name="Nellist C.F."/>
            <person name="Harrison R.J."/>
        </authorList>
    </citation>
    <scope>NUCLEOTIDE SEQUENCE [LARGE SCALE GENOMIC DNA]</scope>
    <source>
        <strain evidence="2 3">SCRP324</strain>
    </source>
</reference>
<feature type="compositionally biased region" description="Acidic residues" evidence="1">
    <location>
        <begin position="28"/>
        <end position="40"/>
    </location>
</feature>
<feature type="region of interest" description="Disordered" evidence="1">
    <location>
        <begin position="1"/>
        <end position="150"/>
    </location>
</feature>
<sequence length="150" mass="15686">MAPTRKKKSGKSKMTRRPKTRSVTQTRDDDDDDGDNEATSDSEHDDGAESRSRSSKRRVAMMSPAPTDQQDNDVPADTMQVTSSARTASAGTMDTPPAAGTAGTVAAVVPSVTTSVAADEGRRGDNHDDGYGADGDEECPTSTSTTTNTT</sequence>
<feature type="compositionally biased region" description="Basic residues" evidence="1">
    <location>
        <begin position="1"/>
        <end position="20"/>
    </location>
</feature>
<dbReference type="AlphaFoldDB" id="A0A6A3G256"/>
<dbReference type="EMBL" id="QXFU01011487">
    <property type="protein sequence ID" value="KAE8952475.1"/>
    <property type="molecule type" value="Genomic_DNA"/>
</dbReference>
<accession>A0A6A3G256</accession>